<feature type="non-terminal residue" evidence="7">
    <location>
        <position position="116"/>
    </location>
</feature>
<keyword evidence="5 6" id="KW-0472">Membrane</keyword>
<protein>
    <recommendedName>
        <fullName evidence="9">Major facilitator superfamily (MFS) profile domain-containing protein</fullName>
    </recommendedName>
</protein>
<dbReference type="GO" id="GO:0016020">
    <property type="term" value="C:membrane"/>
    <property type="evidence" value="ECO:0007669"/>
    <property type="project" value="UniProtKB-SubCell"/>
</dbReference>
<dbReference type="STRING" id="767769.A0A1L9U359"/>
<feature type="transmembrane region" description="Helical" evidence="6">
    <location>
        <begin position="48"/>
        <end position="69"/>
    </location>
</feature>
<evidence type="ECO:0000256" key="4">
    <source>
        <dbReference type="ARBA" id="ARBA00022989"/>
    </source>
</evidence>
<comment type="subcellular location">
    <subcellularLocation>
        <location evidence="1">Membrane</location>
        <topology evidence="1">Multi-pass membrane protein</topology>
    </subcellularLocation>
</comment>
<keyword evidence="8" id="KW-1185">Reference proteome</keyword>
<evidence type="ECO:0000256" key="3">
    <source>
        <dbReference type="ARBA" id="ARBA00022692"/>
    </source>
</evidence>
<dbReference type="AlphaFoldDB" id="A0A1L9U359"/>
<dbReference type="VEuPathDB" id="FungiDB:ASPBRDRAFT_666377"/>
<reference evidence="8" key="1">
    <citation type="journal article" date="2017" name="Genome Biol.">
        <title>Comparative genomics reveals high biological diversity and specific adaptations in the industrially and medically important fungal genus Aspergillus.</title>
        <authorList>
            <person name="de Vries R.P."/>
            <person name="Riley R."/>
            <person name="Wiebenga A."/>
            <person name="Aguilar-Osorio G."/>
            <person name="Amillis S."/>
            <person name="Uchima C.A."/>
            <person name="Anderluh G."/>
            <person name="Asadollahi M."/>
            <person name="Askin M."/>
            <person name="Barry K."/>
            <person name="Battaglia E."/>
            <person name="Bayram O."/>
            <person name="Benocci T."/>
            <person name="Braus-Stromeyer S.A."/>
            <person name="Caldana C."/>
            <person name="Canovas D."/>
            <person name="Cerqueira G.C."/>
            <person name="Chen F."/>
            <person name="Chen W."/>
            <person name="Choi C."/>
            <person name="Clum A."/>
            <person name="Dos Santos R.A."/>
            <person name="Damasio A.R."/>
            <person name="Diallinas G."/>
            <person name="Emri T."/>
            <person name="Fekete E."/>
            <person name="Flipphi M."/>
            <person name="Freyberg S."/>
            <person name="Gallo A."/>
            <person name="Gournas C."/>
            <person name="Habgood R."/>
            <person name="Hainaut M."/>
            <person name="Harispe M.L."/>
            <person name="Henrissat B."/>
            <person name="Hilden K.S."/>
            <person name="Hope R."/>
            <person name="Hossain A."/>
            <person name="Karabika E."/>
            <person name="Karaffa L."/>
            <person name="Karanyi Z."/>
            <person name="Krasevec N."/>
            <person name="Kuo A."/>
            <person name="Kusch H."/>
            <person name="LaButti K."/>
            <person name="Lagendijk E.L."/>
            <person name="Lapidus A."/>
            <person name="Levasseur A."/>
            <person name="Lindquist E."/>
            <person name="Lipzen A."/>
            <person name="Logrieco A.F."/>
            <person name="MacCabe A."/>
            <person name="Maekelae M.R."/>
            <person name="Malavazi I."/>
            <person name="Melin P."/>
            <person name="Meyer V."/>
            <person name="Mielnichuk N."/>
            <person name="Miskei M."/>
            <person name="Molnar A.P."/>
            <person name="Mule G."/>
            <person name="Ngan C.Y."/>
            <person name="Orejas M."/>
            <person name="Orosz E."/>
            <person name="Ouedraogo J.P."/>
            <person name="Overkamp K.M."/>
            <person name="Park H.-S."/>
            <person name="Perrone G."/>
            <person name="Piumi F."/>
            <person name="Punt P.J."/>
            <person name="Ram A.F."/>
            <person name="Ramon A."/>
            <person name="Rauscher S."/>
            <person name="Record E."/>
            <person name="Riano-Pachon D.M."/>
            <person name="Robert V."/>
            <person name="Roehrig J."/>
            <person name="Ruller R."/>
            <person name="Salamov A."/>
            <person name="Salih N.S."/>
            <person name="Samson R.A."/>
            <person name="Sandor E."/>
            <person name="Sanguinetti M."/>
            <person name="Schuetze T."/>
            <person name="Sepcic K."/>
            <person name="Shelest E."/>
            <person name="Sherlock G."/>
            <person name="Sophianopoulou V."/>
            <person name="Squina F.M."/>
            <person name="Sun H."/>
            <person name="Susca A."/>
            <person name="Todd R.B."/>
            <person name="Tsang A."/>
            <person name="Unkles S.E."/>
            <person name="van de Wiele N."/>
            <person name="van Rossen-Uffink D."/>
            <person name="Oliveira J.V."/>
            <person name="Vesth T.C."/>
            <person name="Visser J."/>
            <person name="Yu J.-H."/>
            <person name="Zhou M."/>
            <person name="Andersen M.R."/>
            <person name="Archer D.B."/>
            <person name="Baker S.E."/>
            <person name="Benoit I."/>
            <person name="Brakhage A.A."/>
            <person name="Braus G.H."/>
            <person name="Fischer R."/>
            <person name="Frisvad J.C."/>
            <person name="Goldman G.H."/>
            <person name="Houbraken J."/>
            <person name="Oakley B."/>
            <person name="Pocsi I."/>
            <person name="Scazzocchio C."/>
            <person name="Seiboth B."/>
            <person name="vanKuyk P.A."/>
            <person name="Wortman J."/>
            <person name="Dyer P.S."/>
            <person name="Grigoriev I.V."/>
        </authorList>
    </citation>
    <scope>NUCLEOTIDE SEQUENCE [LARGE SCALE GENOMIC DNA]</scope>
    <source>
        <strain evidence="8">CBS 101740 / IMI 381727 / IBT 21946</strain>
    </source>
</reference>
<evidence type="ECO:0000256" key="2">
    <source>
        <dbReference type="ARBA" id="ARBA00022448"/>
    </source>
</evidence>
<keyword evidence="3 6" id="KW-0812">Transmembrane</keyword>
<dbReference type="Proteomes" id="UP000184499">
    <property type="component" value="Unassembled WGS sequence"/>
</dbReference>
<sequence>MSTWYVRYELQKRYAGYYLLGTTASAFSGILAYGLMLAVGGWMEGWRWIFIMEGILTCIVAILAYTFLLEFPDREAQTQPRWGRLGEVECQFTLHRLSQDRGDASLEPFSTRAFPS</sequence>
<dbReference type="GO" id="GO:0022857">
    <property type="term" value="F:transmembrane transporter activity"/>
    <property type="evidence" value="ECO:0007669"/>
    <property type="project" value="TreeGrafter"/>
</dbReference>
<dbReference type="PANTHER" id="PTHR43791:SF47">
    <property type="entry name" value="MAJOR FACILITATOR SUPERFAMILY (MFS) PROFILE DOMAIN-CONTAINING PROTEIN-RELATED"/>
    <property type="match status" value="1"/>
</dbReference>
<organism evidence="7 8">
    <name type="scientific">Aspergillus brasiliensis (strain CBS 101740 / IMI 381727 / IBT 21946)</name>
    <dbReference type="NCBI Taxonomy" id="767769"/>
    <lineage>
        <taxon>Eukaryota</taxon>
        <taxon>Fungi</taxon>
        <taxon>Dikarya</taxon>
        <taxon>Ascomycota</taxon>
        <taxon>Pezizomycotina</taxon>
        <taxon>Eurotiomycetes</taxon>
        <taxon>Eurotiomycetidae</taxon>
        <taxon>Eurotiales</taxon>
        <taxon>Aspergillaceae</taxon>
        <taxon>Aspergillus</taxon>
        <taxon>Aspergillus subgen. Circumdati</taxon>
    </lineage>
</organism>
<evidence type="ECO:0000256" key="1">
    <source>
        <dbReference type="ARBA" id="ARBA00004141"/>
    </source>
</evidence>
<dbReference type="GeneID" id="93581241"/>
<dbReference type="RefSeq" id="XP_067473361.1">
    <property type="nucleotide sequence ID" value="XM_067628753.1"/>
</dbReference>
<accession>A0A1L9U359</accession>
<dbReference type="OMA" id="GEVECQF"/>
<evidence type="ECO:0000313" key="7">
    <source>
        <dbReference type="EMBL" id="OJJ66111.1"/>
    </source>
</evidence>
<dbReference type="PANTHER" id="PTHR43791">
    <property type="entry name" value="PERMEASE-RELATED"/>
    <property type="match status" value="1"/>
</dbReference>
<dbReference type="Gene3D" id="1.20.1250.20">
    <property type="entry name" value="MFS general substrate transporter like domains"/>
    <property type="match status" value="1"/>
</dbReference>
<evidence type="ECO:0000313" key="8">
    <source>
        <dbReference type="Proteomes" id="UP000184499"/>
    </source>
</evidence>
<evidence type="ECO:0000256" key="6">
    <source>
        <dbReference type="SAM" id="Phobius"/>
    </source>
</evidence>
<dbReference type="InterPro" id="IPR036259">
    <property type="entry name" value="MFS_trans_sf"/>
</dbReference>
<evidence type="ECO:0000256" key="5">
    <source>
        <dbReference type="ARBA" id="ARBA00023136"/>
    </source>
</evidence>
<dbReference type="OrthoDB" id="3639251at2759"/>
<evidence type="ECO:0008006" key="9">
    <source>
        <dbReference type="Google" id="ProtNLM"/>
    </source>
</evidence>
<keyword evidence="4 6" id="KW-1133">Transmembrane helix</keyword>
<dbReference type="SUPFAM" id="SSF103473">
    <property type="entry name" value="MFS general substrate transporter"/>
    <property type="match status" value="1"/>
</dbReference>
<gene>
    <name evidence="7" type="ORF">ASPBRDRAFT_666377</name>
</gene>
<keyword evidence="2" id="KW-0813">Transport</keyword>
<feature type="transmembrane region" description="Helical" evidence="6">
    <location>
        <begin position="17"/>
        <end position="42"/>
    </location>
</feature>
<name>A0A1L9U359_ASPBC</name>
<dbReference type="EMBL" id="KV878701">
    <property type="protein sequence ID" value="OJJ66111.1"/>
    <property type="molecule type" value="Genomic_DNA"/>
</dbReference>
<proteinExistence type="predicted"/>